<evidence type="ECO:0000313" key="3">
    <source>
        <dbReference type="Proteomes" id="UP000886796"/>
    </source>
</evidence>
<reference evidence="2" key="1">
    <citation type="submission" date="2020-10" db="EMBL/GenBank/DDBJ databases">
        <authorList>
            <person name="Gilroy R."/>
        </authorList>
    </citation>
    <scope>NUCLEOTIDE SEQUENCE</scope>
    <source>
        <strain evidence="2">13361</strain>
    </source>
</reference>
<comment type="caution">
    <text evidence="2">The sequence shown here is derived from an EMBL/GenBank/DDBJ whole genome shotgun (WGS) entry which is preliminary data.</text>
</comment>
<keyword evidence="1" id="KW-0732">Signal</keyword>
<evidence type="ECO:0008006" key="4">
    <source>
        <dbReference type="Google" id="ProtNLM"/>
    </source>
</evidence>
<feature type="signal peptide" evidence="1">
    <location>
        <begin position="1"/>
        <end position="24"/>
    </location>
</feature>
<organism evidence="2 3">
    <name type="scientific">Candidatus Faecousia excrementigallinarum</name>
    <dbReference type="NCBI Taxonomy" id="2840806"/>
    <lineage>
        <taxon>Bacteria</taxon>
        <taxon>Bacillati</taxon>
        <taxon>Bacillota</taxon>
        <taxon>Clostridia</taxon>
        <taxon>Eubacteriales</taxon>
        <taxon>Oscillospiraceae</taxon>
        <taxon>Faecousia</taxon>
    </lineage>
</organism>
<dbReference type="EMBL" id="DVFK01000074">
    <property type="protein sequence ID" value="HIQ67888.1"/>
    <property type="molecule type" value="Genomic_DNA"/>
</dbReference>
<sequence length="163" mass="17999">MKKAFCVACLIISLLFAGCSPTYAGTEGLIQKAREEIPLAEAQTTPLVIAGNSQAEESLLFWFISGNTYQSHGYFPMEFSPKGDDRYAFVKTYTALERGTDIAVLQWKEGYSFLINNPACTSLHLEMPDGTIEDIPVEKIPFVYYTSLPASYSFLDADGNPLS</sequence>
<reference evidence="2" key="2">
    <citation type="journal article" date="2021" name="PeerJ">
        <title>Extensive microbial diversity within the chicken gut microbiome revealed by metagenomics and culture.</title>
        <authorList>
            <person name="Gilroy R."/>
            <person name="Ravi A."/>
            <person name="Getino M."/>
            <person name="Pursley I."/>
            <person name="Horton D.L."/>
            <person name="Alikhan N.F."/>
            <person name="Baker D."/>
            <person name="Gharbi K."/>
            <person name="Hall N."/>
            <person name="Watson M."/>
            <person name="Adriaenssens E.M."/>
            <person name="Foster-Nyarko E."/>
            <person name="Jarju S."/>
            <person name="Secka A."/>
            <person name="Antonio M."/>
            <person name="Oren A."/>
            <person name="Chaudhuri R.R."/>
            <person name="La Ragione R."/>
            <person name="Hildebrand F."/>
            <person name="Pallen M.J."/>
        </authorList>
    </citation>
    <scope>NUCLEOTIDE SEQUENCE</scope>
    <source>
        <strain evidence="2">13361</strain>
    </source>
</reference>
<name>A0A9D0Z4X3_9FIRM</name>
<dbReference type="AlphaFoldDB" id="A0A9D0Z4X3"/>
<gene>
    <name evidence="2" type="ORF">IAB74_05220</name>
</gene>
<evidence type="ECO:0000256" key="1">
    <source>
        <dbReference type="SAM" id="SignalP"/>
    </source>
</evidence>
<dbReference type="Proteomes" id="UP000886796">
    <property type="component" value="Unassembled WGS sequence"/>
</dbReference>
<evidence type="ECO:0000313" key="2">
    <source>
        <dbReference type="EMBL" id="HIQ67888.1"/>
    </source>
</evidence>
<accession>A0A9D0Z4X3</accession>
<protein>
    <recommendedName>
        <fullName evidence="4">PrcB C-terminal domain-containing protein</fullName>
    </recommendedName>
</protein>
<feature type="chain" id="PRO_5038801566" description="PrcB C-terminal domain-containing protein" evidence="1">
    <location>
        <begin position="25"/>
        <end position="163"/>
    </location>
</feature>
<dbReference type="PROSITE" id="PS51257">
    <property type="entry name" value="PROKAR_LIPOPROTEIN"/>
    <property type="match status" value="1"/>
</dbReference>
<proteinExistence type="predicted"/>